<evidence type="ECO:0000256" key="3">
    <source>
        <dbReference type="ARBA" id="ARBA00022771"/>
    </source>
</evidence>
<accession>R7UJJ1</accession>
<keyword evidence="4" id="KW-0862">Zinc</keyword>
<evidence type="ECO:0000313" key="7">
    <source>
        <dbReference type="EMBL" id="ELU06729.1"/>
    </source>
</evidence>
<evidence type="ECO:0000313" key="8">
    <source>
        <dbReference type="EnsemblMetazoa" id="CapteP130893"/>
    </source>
</evidence>
<reference evidence="9" key="1">
    <citation type="submission" date="2012-12" db="EMBL/GenBank/DDBJ databases">
        <authorList>
            <person name="Hellsten U."/>
            <person name="Grimwood J."/>
            <person name="Chapman J.A."/>
            <person name="Shapiro H."/>
            <person name="Aerts A."/>
            <person name="Otillar R.P."/>
            <person name="Terry A.Y."/>
            <person name="Boore J.L."/>
            <person name="Simakov O."/>
            <person name="Marletaz F."/>
            <person name="Cho S.-J."/>
            <person name="Edsinger-Gonzales E."/>
            <person name="Havlak P."/>
            <person name="Kuo D.-H."/>
            <person name="Larsson T."/>
            <person name="Lv J."/>
            <person name="Arendt D."/>
            <person name="Savage R."/>
            <person name="Osoegawa K."/>
            <person name="de Jong P."/>
            <person name="Lindberg D.R."/>
            <person name="Seaver E.C."/>
            <person name="Weisblat D.A."/>
            <person name="Putnam N.H."/>
            <person name="Grigoriev I.V."/>
            <person name="Rokhsar D.S."/>
        </authorList>
    </citation>
    <scope>NUCLEOTIDE SEQUENCE</scope>
    <source>
        <strain evidence="9">I ESC-2004</strain>
    </source>
</reference>
<reference evidence="8" key="3">
    <citation type="submission" date="2015-06" db="UniProtKB">
        <authorList>
            <consortium name="EnsemblMetazoa"/>
        </authorList>
    </citation>
    <scope>IDENTIFICATION</scope>
</reference>
<evidence type="ECO:0000256" key="5">
    <source>
        <dbReference type="PROSITE-ProRule" id="PRU00042"/>
    </source>
</evidence>
<feature type="non-terminal residue" evidence="7">
    <location>
        <position position="1"/>
    </location>
</feature>
<dbReference type="Proteomes" id="UP000014760">
    <property type="component" value="Unassembled WGS sequence"/>
</dbReference>
<evidence type="ECO:0000256" key="1">
    <source>
        <dbReference type="ARBA" id="ARBA00022723"/>
    </source>
</evidence>
<evidence type="ECO:0000256" key="2">
    <source>
        <dbReference type="ARBA" id="ARBA00022737"/>
    </source>
</evidence>
<name>R7UJJ1_CAPTE</name>
<evidence type="ECO:0000256" key="4">
    <source>
        <dbReference type="ARBA" id="ARBA00022833"/>
    </source>
</evidence>
<gene>
    <name evidence="7" type="ORF">CAPTEDRAFT_130893</name>
</gene>
<dbReference type="Gene3D" id="3.30.160.60">
    <property type="entry name" value="Classic Zinc Finger"/>
    <property type="match status" value="2"/>
</dbReference>
<keyword evidence="3 5" id="KW-0863">Zinc-finger</keyword>
<dbReference type="InterPro" id="IPR013087">
    <property type="entry name" value="Znf_C2H2_type"/>
</dbReference>
<dbReference type="OrthoDB" id="10018191at2759"/>
<dbReference type="SUPFAM" id="SSF57667">
    <property type="entry name" value="beta-beta-alpha zinc fingers"/>
    <property type="match status" value="2"/>
</dbReference>
<dbReference type="InterPro" id="IPR036236">
    <property type="entry name" value="Znf_C2H2_sf"/>
</dbReference>
<feature type="domain" description="C2H2-type" evidence="6">
    <location>
        <begin position="39"/>
        <end position="66"/>
    </location>
</feature>
<dbReference type="GO" id="GO:0000981">
    <property type="term" value="F:DNA-binding transcription factor activity, RNA polymerase II-specific"/>
    <property type="evidence" value="ECO:0007669"/>
    <property type="project" value="TreeGrafter"/>
</dbReference>
<sequence>QVCTDNKKYKCSWPDCTKAFHAPSLLKRHFSTHTGEKAFKCPFCPHASTQKCHLMGHIRLIHAKQI</sequence>
<dbReference type="EMBL" id="KB300467">
    <property type="protein sequence ID" value="ELU06729.1"/>
    <property type="molecule type" value="Genomic_DNA"/>
</dbReference>
<reference evidence="7 9" key="2">
    <citation type="journal article" date="2013" name="Nature">
        <title>Insights into bilaterian evolution from three spiralian genomes.</title>
        <authorList>
            <person name="Simakov O."/>
            <person name="Marletaz F."/>
            <person name="Cho S.J."/>
            <person name="Edsinger-Gonzales E."/>
            <person name="Havlak P."/>
            <person name="Hellsten U."/>
            <person name="Kuo D.H."/>
            <person name="Larsson T."/>
            <person name="Lv J."/>
            <person name="Arendt D."/>
            <person name="Savage R."/>
            <person name="Osoegawa K."/>
            <person name="de Jong P."/>
            <person name="Grimwood J."/>
            <person name="Chapman J.A."/>
            <person name="Shapiro H."/>
            <person name="Aerts A."/>
            <person name="Otillar R.P."/>
            <person name="Terry A.Y."/>
            <person name="Boore J.L."/>
            <person name="Grigoriev I.V."/>
            <person name="Lindberg D.R."/>
            <person name="Seaver E.C."/>
            <person name="Weisblat D.A."/>
            <person name="Putnam N.H."/>
            <person name="Rokhsar D.S."/>
        </authorList>
    </citation>
    <scope>NUCLEOTIDE SEQUENCE</scope>
    <source>
        <strain evidence="7 9">I ESC-2004</strain>
    </source>
</reference>
<dbReference type="PROSITE" id="PS50157">
    <property type="entry name" value="ZINC_FINGER_C2H2_2"/>
    <property type="match status" value="2"/>
</dbReference>
<dbReference type="EMBL" id="AMQN01007335">
    <property type="status" value="NOT_ANNOTATED_CDS"/>
    <property type="molecule type" value="Genomic_DNA"/>
</dbReference>
<feature type="domain" description="C2H2-type" evidence="6">
    <location>
        <begin position="9"/>
        <end position="38"/>
    </location>
</feature>
<dbReference type="PANTHER" id="PTHR23235">
    <property type="entry name" value="KRUEPPEL-LIKE TRANSCRIPTION FACTOR"/>
    <property type="match status" value="1"/>
</dbReference>
<dbReference type="PANTHER" id="PTHR23235:SF120">
    <property type="entry name" value="KRUPPEL-LIKE FACTOR 15"/>
    <property type="match status" value="1"/>
</dbReference>
<dbReference type="PROSITE" id="PS00028">
    <property type="entry name" value="ZINC_FINGER_C2H2_1"/>
    <property type="match status" value="1"/>
</dbReference>
<evidence type="ECO:0000313" key="9">
    <source>
        <dbReference type="Proteomes" id="UP000014760"/>
    </source>
</evidence>
<dbReference type="HOGENOM" id="CLU_002678_42_25_1"/>
<dbReference type="FunFam" id="3.30.160.60:FF:000072">
    <property type="entry name" value="zinc finger protein 143 isoform X1"/>
    <property type="match status" value="1"/>
</dbReference>
<keyword evidence="1" id="KW-0479">Metal-binding</keyword>
<organism evidence="7">
    <name type="scientific">Capitella teleta</name>
    <name type="common">Polychaete worm</name>
    <dbReference type="NCBI Taxonomy" id="283909"/>
    <lineage>
        <taxon>Eukaryota</taxon>
        <taxon>Metazoa</taxon>
        <taxon>Spiralia</taxon>
        <taxon>Lophotrochozoa</taxon>
        <taxon>Annelida</taxon>
        <taxon>Polychaeta</taxon>
        <taxon>Sedentaria</taxon>
        <taxon>Scolecida</taxon>
        <taxon>Capitellidae</taxon>
        <taxon>Capitella</taxon>
    </lineage>
</organism>
<protein>
    <recommendedName>
        <fullName evidence="6">C2H2-type domain-containing protein</fullName>
    </recommendedName>
</protein>
<dbReference type="STRING" id="283909.R7UJJ1"/>
<dbReference type="Pfam" id="PF00096">
    <property type="entry name" value="zf-C2H2"/>
    <property type="match status" value="1"/>
</dbReference>
<evidence type="ECO:0000259" key="6">
    <source>
        <dbReference type="PROSITE" id="PS50157"/>
    </source>
</evidence>
<dbReference type="EnsemblMetazoa" id="CapteT130893">
    <property type="protein sequence ID" value="CapteP130893"/>
    <property type="gene ID" value="CapteG130893"/>
</dbReference>
<dbReference type="SMART" id="SM00355">
    <property type="entry name" value="ZnF_C2H2"/>
    <property type="match status" value="2"/>
</dbReference>
<dbReference type="GO" id="GO:0008270">
    <property type="term" value="F:zinc ion binding"/>
    <property type="evidence" value="ECO:0007669"/>
    <property type="project" value="UniProtKB-KW"/>
</dbReference>
<keyword evidence="2" id="KW-0677">Repeat</keyword>
<dbReference type="AlphaFoldDB" id="R7UJJ1"/>
<proteinExistence type="predicted"/>
<dbReference type="GO" id="GO:0000978">
    <property type="term" value="F:RNA polymerase II cis-regulatory region sequence-specific DNA binding"/>
    <property type="evidence" value="ECO:0007669"/>
    <property type="project" value="TreeGrafter"/>
</dbReference>
<keyword evidence="9" id="KW-1185">Reference proteome</keyword>